<evidence type="ECO:0000256" key="1">
    <source>
        <dbReference type="ARBA" id="ARBA00022801"/>
    </source>
</evidence>
<organism evidence="4 5">
    <name type="scientific">Reichenbachiella carrageenanivorans</name>
    <dbReference type="NCBI Taxonomy" id="2979869"/>
    <lineage>
        <taxon>Bacteria</taxon>
        <taxon>Pseudomonadati</taxon>
        <taxon>Bacteroidota</taxon>
        <taxon>Cytophagia</taxon>
        <taxon>Cytophagales</taxon>
        <taxon>Reichenbachiellaceae</taxon>
        <taxon>Reichenbachiella</taxon>
    </lineage>
</organism>
<evidence type="ECO:0000313" key="4">
    <source>
        <dbReference type="EMBL" id="UXX79848.1"/>
    </source>
</evidence>
<evidence type="ECO:0000313" key="5">
    <source>
        <dbReference type="Proteomes" id="UP001062165"/>
    </source>
</evidence>
<dbReference type="PANTHER" id="PTHR22946">
    <property type="entry name" value="DIENELACTONE HYDROLASE DOMAIN-CONTAINING PROTEIN-RELATED"/>
    <property type="match status" value="1"/>
</dbReference>
<evidence type="ECO:0000259" key="3">
    <source>
        <dbReference type="Pfam" id="PF05448"/>
    </source>
</evidence>
<keyword evidence="2" id="KW-0732">Signal</keyword>
<feature type="signal peptide" evidence="2">
    <location>
        <begin position="1"/>
        <end position="27"/>
    </location>
</feature>
<dbReference type="Proteomes" id="UP001062165">
    <property type="component" value="Chromosome"/>
</dbReference>
<dbReference type="InterPro" id="IPR008391">
    <property type="entry name" value="AXE1_dom"/>
</dbReference>
<feature type="chain" id="PRO_5046015143" evidence="2">
    <location>
        <begin position="28"/>
        <end position="418"/>
    </location>
</feature>
<keyword evidence="5" id="KW-1185">Reference proteome</keyword>
<dbReference type="Gene3D" id="3.40.50.1820">
    <property type="entry name" value="alpha/beta hydrolase"/>
    <property type="match status" value="1"/>
</dbReference>
<keyword evidence="1" id="KW-0378">Hydrolase</keyword>
<dbReference type="EMBL" id="CP106735">
    <property type="protein sequence ID" value="UXX79848.1"/>
    <property type="molecule type" value="Genomic_DNA"/>
</dbReference>
<feature type="domain" description="Acetyl xylan esterase" evidence="3">
    <location>
        <begin position="73"/>
        <end position="224"/>
    </location>
</feature>
<gene>
    <name evidence="4" type="ORF">N7E81_01850</name>
</gene>
<dbReference type="InterPro" id="IPR050261">
    <property type="entry name" value="FrsA_esterase"/>
</dbReference>
<accession>A0ABY6D402</accession>
<dbReference type="RefSeq" id="WP_263051579.1">
    <property type="nucleotide sequence ID" value="NZ_CP106735.1"/>
</dbReference>
<dbReference type="InterPro" id="IPR029058">
    <property type="entry name" value="AB_hydrolase_fold"/>
</dbReference>
<reference evidence="4" key="1">
    <citation type="submission" date="2022-10" db="EMBL/GenBank/DDBJ databases">
        <title>Comparative genomics and taxonomic characterization of three novel marine species of genus Reichenbachiella exhibiting antioxidant and polysaccharide degradation activities.</title>
        <authorList>
            <person name="Muhammad N."/>
            <person name="Lee Y.-J."/>
            <person name="Ko J."/>
            <person name="Kim S.-G."/>
        </authorList>
    </citation>
    <scope>NUCLEOTIDE SEQUENCE</scope>
    <source>
        <strain evidence="4">Wsw4-B4</strain>
    </source>
</reference>
<dbReference type="SUPFAM" id="SSF53474">
    <property type="entry name" value="alpha/beta-Hydrolases"/>
    <property type="match status" value="1"/>
</dbReference>
<name>A0ABY6D402_9BACT</name>
<dbReference type="Pfam" id="PF05448">
    <property type="entry name" value="AXE1"/>
    <property type="match status" value="1"/>
</dbReference>
<protein>
    <submittedName>
        <fullName evidence="4">Acetylxylan esterase</fullName>
    </submittedName>
</protein>
<proteinExistence type="predicted"/>
<evidence type="ECO:0000256" key="2">
    <source>
        <dbReference type="SAM" id="SignalP"/>
    </source>
</evidence>
<sequence length="418" mass="45462">MSILKLSYRSLLAAVVLVSGVMQPMIAAKSEGERSPKWNTGPWDVTQLKKAPEFRETEIAATVGYKSLFYKALPYKGQETEVYAYYSAPAGEAPEGGWPAVVLVHGGGGTAFVQWIKRWNNQGFAAIAMDLEGHIPSAKPHNERDLFATSGPQRVGVFHDWKEDVSNQWFYHAVSQVLLAHSLMADFEEVNADQIGVVGVSWGGILTSVVAGIDDRVKFAVPIYGCGFLPESDGHMGKALATGGAYLQNVETNYEPSIYLSQAVAPMLFISGTNDAHFPPPIVVRSANAAQNGHAIIALNMKHGHGPGWSRMESYAFAKEVINGESPDFGLGNLTMSGDGLSLTISIDPKRLSKAAHAKFYFTRDASNKWPDKKWEERDILLATDLVIDLPNQLQAGYLTLTDDQGLASTSEVLFLGK</sequence>
<dbReference type="PANTHER" id="PTHR22946:SF9">
    <property type="entry name" value="POLYKETIDE TRANSFERASE AF380"/>
    <property type="match status" value="1"/>
</dbReference>